<evidence type="ECO:0000259" key="2">
    <source>
        <dbReference type="Pfam" id="PF09648"/>
    </source>
</evidence>
<reference evidence="4" key="1">
    <citation type="submission" date="2016-10" db="EMBL/GenBank/DDBJ databases">
        <authorList>
            <person name="Varghese N."/>
            <person name="Submissions S."/>
        </authorList>
    </citation>
    <scope>NUCLEOTIDE SEQUENCE [LARGE SCALE GENOMIC DNA]</scope>
    <source>
        <strain evidence="4">DSM 11706</strain>
    </source>
</reference>
<dbReference type="Pfam" id="PF09648">
    <property type="entry name" value="YycI"/>
    <property type="match status" value="1"/>
</dbReference>
<dbReference type="Gene3D" id="2.40.128.690">
    <property type="entry name" value="YycH protein, domain 3-like"/>
    <property type="match status" value="1"/>
</dbReference>
<dbReference type="Proteomes" id="UP000198734">
    <property type="component" value="Unassembled WGS sequence"/>
</dbReference>
<feature type="domain" description="Regulatory protein YycH-like" evidence="2">
    <location>
        <begin position="33"/>
        <end position="250"/>
    </location>
</feature>
<dbReference type="AlphaFoldDB" id="A0A1I6AER6"/>
<gene>
    <name evidence="3" type="ORF">SAMN05421670_3334</name>
</gene>
<protein>
    <submittedName>
        <fullName evidence="3">Two-component signal transduction system YycFG, regulatory protein YycI</fullName>
    </submittedName>
</protein>
<keyword evidence="1" id="KW-0472">Membrane</keyword>
<keyword evidence="4" id="KW-1185">Reference proteome</keyword>
<keyword evidence="1" id="KW-0812">Transmembrane</keyword>
<dbReference type="InterPro" id="IPR018604">
    <property type="entry name" value="YycI-like"/>
</dbReference>
<accession>A0A1I6AER6</accession>
<keyword evidence="1" id="KW-1133">Transmembrane helix</keyword>
<dbReference type="RefSeq" id="WP_093537990.1">
    <property type="nucleotide sequence ID" value="NZ_FOXU01000007.1"/>
</dbReference>
<dbReference type="OrthoDB" id="2388036at2"/>
<dbReference type="GO" id="GO:0016020">
    <property type="term" value="C:membrane"/>
    <property type="evidence" value="ECO:0007669"/>
    <property type="project" value="InterPro"/>
</dbReference>
<sequence length="267" mass="30963">MDWNKTKTIFIIVFSILNVFLLSLYLGRYNESQQMDKPTDTPISEKLAIDNIKILETDHAIQEASYVSGTVHKFTLEEIEELENQEIENLNTDKLVSTFKEPIKITDENTIEKIVQEQVIRGSAYGLWKIDEESKTAILFQQVNKRLVYYNTNAKLVVHWNDNNELIGYEQTILDDLENYNESQKLLPHLQVIKILYDNILLKPDSMIKDIELGYSTLAQVTETQVFAPTWHILVELIDGTMEEYFVNAVEGRVIEMPKETEQSVVE</sequence>
<name>A0A1I6AER6_9BACI</name>
<organism evidence="3 4">
    <name type="scientific">Psychrobacillus psychrotolerans</name>
    <dbReference type="NCBI Taxonomy" id="126156"/>
    <lineage>
        <taxon>Bacteria</taxon>
        <taxon>Bacillati</taxon>
        <taxon>Bacillota</taxon>
        <taxon>Bacilli</taxon>
        <taxon>Bacillales</taxon>
        <taxon>Bacillaceae</taxon>
        <taxon>Psychrobacillus</taxon>
    </lineage>
</organism>
<evidence type="ECO:0000256" key="1">
    <source>
        <dbReference type="SAM" id="Phobius"/>
    </source>
</evidence>
<feature type="transmembrane region" description="Helical" evidence="1">
    <location>
        <begin position="6"/>
        <end position="27"/>
    </location>
</feature>
<evidence type="ECO:0000313" key="4">
    <source>
        <dbReference type="Proteomes" id="UP000198734"/>
    </source>
</evidence>
<dbReference type="EMBL" id="FOXU01000007">
    <property type="protein sequence ID" value="SFQ67169.1"/>
    <property type="molecule type" value="Genomic_DNA"/>
</dbReference>
<dbReference type="STRING" id="126156.SAMN05421670_3334"/>
<proteinExistence type="predicted"/>
<evidence type="ECO:0000313" key="3">
    <source>
        <dbReference type="EMBL" id="SFQ67169.1"/>
    </source>
</evidence>